<evidence type="ECO:0000313" key="2">
    <source>
        <dbReference type="Proteomes" id="UP001163632"/>
    </source>
</evidence>
<dbReference type="EMBL" id="CP087831">
    <property type="protein sequence ID" value="UZA04788.1"/>
    <property type="molecule type" value="Genomic_DNA"/>
</dbReference>
<protein>
    <submittedName>
        <fullName evidence="1">Uncharacterized protein</fullName>
    </submittedName>
</protein>
<accession>A0ABY6MCF5</accession>
<organism evidence="1 2">
    <name type="scientific">Moraxella bovis</name>
    <dbReference type="NCBI Taxonomy" id="476"/>
    <lineage>
        <taxon>Bacteria</taxon>
        <taxon>Pseudomonadati</taxon>
        <taxon>Pseudomonadota</taxon>
        <taxon>Gammaproteobacteria</taxon>
        <taxon>Moraxellales</taxon>
        <taxon>Moraxellaceae</taxon>
        <taxon>Moraxella</taxon>
    </lineage>
</organism>
<gene>
    <name evidence="1" type="ORF">LP092_15020</name>
</gene>
<name>A0ABY6MCF5_MORBO</name>
<proteinExistence type="predicted"/>
<dbReference type="Proteomes" id="UP001163632">
    <property type="component" value="Plasmid unnamed1"/>
</dbReference>
<dbReference type="RefSeq" id="WP_264697375.1">
    <property type="nucleotide sequence ID" value="NZ_CP087831.1"/>
</dbReference>
<reference evidence="1" key="1">
    <citation type="journal article" date="2022" name="BMC Microbiol.">
        <title>Whole genome sequencing of Moraxella bovis strains from North America reveals two genotypes with different genetic determinants.</title>
        <authorList>
            <person name="Wynn E.L."/>
            <person name="Hille M.M."/>
            <person name="Loy J.D."/>
            <person name="Schuller G."/>
            <person name="Kuhn K.L."/>
            <person name="Dickey A.M."/>
            <person name="Bono J.L."/>
            <person name="Clawson M.L."/>
        </authorList>
    </citation>
    <scope>NUCLEOTIDE SEQUENCE</scope>
    <source>
        <strain evidence="1">SAM102599</strain>
    </source>
</reference>
<geneLocation type="plasmid" evidence="1 2">
    <name>unnamed1</name>
</geneLocation>
<evidence type="ECO:0000313" key="1">
    <source>
        <dbReference type="EMBL" id="UZA04788.1"/>
    </source>
</evidence>
<keyword evidence="2" id="KW-1185">Reference proteome</keyword>
<sequence>MMYCTCHNLVFNPSPYEKARLQDLQDKFDSEAERYDNPSWLDDVKEKLKPLIKIVIEKAIVEYGYDKVGREYVYEYGVFFGNYIYDTPVSKLLDDECGNDYKDDHKYTELYDFINDFCDELYDFRQNIE</sequence>
<keyword evidence="1" id="KW-0614">Plasmid</keyword>